<dbReference type="AlphaFoldDB" id="A0AAW1EYU3"/>
<evidence type="ECO:0000313" key="3">
    <source>
        <dbReference type="Proteomes" id="UP001488805"/>
    </source>
</evidence>
<feature type="region of interest" description="Disordered" evidence="1">
    <location>
        <begin position="11"/>
        <end position="83"/>
    </location>
</feature>
<name>A0AAW1EYU3_ZOAVI</name>
<evidence type="ECO:0000256" key="1">
    <source>
        <dbReference type="SAM" id="MobiDB-lite"/>
    </source>
</evidence>
<comment type="caution">
    <text evidence="2">The sequence shown here is derived from an EMBL/GenBank/DDBJ whole genome shotgun (WGS) entry which is preliminary data.</text>
</comment>
<dbReference type="Proteomes" id="UP001488805">
    <property type="component" value="Unassembled WGS sequence"/>
</dbReference>
<accession>A0AAW1EYU3</accession>
<reference evidence="2 3" key="1">
    <citation type="journal article" date="2024" name="Genome Biol. Evol.">
        <title>Chromosome-level genome assembly of the viviparous eelpout Zoarces viviparus.</title>
        <authorList>
            <person name="Fuhrmann N."/>
            <person name="Brasseur M.V."/>
            <person name="Bakowski C.E."/>
            <person name="Podsiadlowski L."/>
            <person name="Prost S."/>
            <person name="Krehenwinkel H."/>
            <person name="Mayer C."/>
        </authorList>
    </citation>
    <scope>NUCLEOTIDE SEQUENCE [LARGE SCALE GENOMIC DNA]</scope>
    <source>
        <strain evidence="2">NO-MEL_2022_Ind0_liver</strain>
    </source>
</reference>
<organism evidence="2 3">
    <name type="scientific">Zoarces viviparus</name>
    <name type="common">Viviparous eelpout</name>
    <name type="synonym">Blennius viviparus</name>
    <dbReference type="NCBI Taxonomy" id="48416"/>
    <lineage>
        <taxon>Eukaryota</taxon>
        <taxon>Metazoa</taxon>
        <taxon>Chordata</taxon>
        <taxon>Craniata</taxon>
        <taxon>Vertebrata</taxon>
        <taxon>Euteleostomi</taxon>
        <taxon>Actinopterygii</taxon>
        <taxon>Neopterygii</taxon>
        <taxon>Teleostei</taxon>
        <taxon>Neoteleostei</taxon>
        <taxon>Acanthomorphata</taxon>
        <taxon>Eupercaria</taxon>
        <taxon>Perciformes</taxon>
        <taxon>Cottioidei</taxon>
        <taxon>Zoarcales</taxon>
        <taxon>Zoarcidae</taxon>
        <taxon>Zoarcinae</taxon>
        <taxon>Zoarces</taxon>
    </lineage>
</organism>
<dbReference type="EMBL" id="JBCEZU010000112">
    <property type="protein sequence ID" value="KAK9527476.1"/>
    <property type="molecule type" value="Genomic_DNA"/>
</dbReference>
<sequence>MSPICPYVRRSSRLSVRVTKPATAGGQGGEGGSSRCLLPPLSEMADRGSDGGVMEAECHNNTGRTGAPGDGSAMETEAKRAEV</sequence>
<gene>
    <name evidence="2" type="ORF">VZT92_014036</name>
</gene>
<protein>
    <submittedName>
        <fullName evidence="2">Uncharacterized protein</fullName>
    </submittedName>
</protein>
<proteinExistence type="predicted"/>
<keyword evidence="3" id="KW-1185">Reference proteome</keyword>
<evidence type="ECO:0000313" key="2">
    <source>
        <dbReference type="EMBL" id="KAK9527476.1"/>
    </source>
</evidence>